<name>A0A9E7PMJ6_9EURY</name>
<dbReference type="AlphaFoldDB" id="A0A9E7PMJ6"/>
<protein>
    <submittedName>
        <fullName evidence="2">STAS-like domain-containing protein</fullName>
    </submittedName>
</protein>
<accession>A0A9E7PMJ6</accession>
<dbReference type="GeneID" id="74306485"/>
<dbReference type="RefSeq" id="WP_257743116.1">
    <property type="nucleotide sequence ID" value="NZ_CP096115.1"/>
</dbReference>
<dbReference type="InterPro" id="IPR025474">
    <property type="entry name" value="DUF4325"/>
</dbReference>
<proteinExistence type="predicted"/>
<dbReference type="KEGG" id="mend:L6E24_02280"/>
<feature type="domain" description="DUF4325" evidence="1">
    <location>
        <begin position="18"/>
        <end position="80"/>
    </location>
</feature>
<evidence type="ECO:0000313" key="2">
    <source>
        <dbReference type="EMBL" id="UUX92974.1"/>
    </source>
</evidence>
<organism evidence="2 3">
    <name type="scientific">Methanoplanus endosymbiosus</name>
    <dbReference type="NCBI Taxonomy" id="33865"/>
    <lineage>
        <taxon>Archaea</taxon>
        <taxon>Methanobacteriati</taxon>
        <taxon>Methanobacteriota</taxon>
        <taxon>Stenosarchaea group</taxon>
        <taxon>Methanomicrobia</taxon>
        <taxon>Methanomicrobiales</taxon>
        <taxon>Methanomicrobiaceae</taxon>
        <taxon>Methanoplanus</taxon>
    </lineage>
</organism>
<dbReference type="Pfam" id="PF14213">
    <property type="entry name" value="DUF4325"/>
    <property type="match status" value="1"/>
</dbReference>
<evidence type="ECO:0000313" key="3">
    <source>
        <dbReference type="Proteomes" id="UP001060368"/>
    </source>
</evidence>
<evidence type="ECO:0000259" key="1">
    <source>
        <dbReference type="Pfam" id="PF14213"/>
    </source>
</evidence>
<dbReference type="EMBL" id="CP096115">
    <property type="protein sequence ID" value="UUX92974.1"/>
    <property type="molecule type" value="Genomic_DNA"/>
</dbReference>
<gene>
    <name evidence="2" type="ORF">L6E24_02280</name>
</gene>
<keyword evidence="3" id="KW-1185">Reference proteome</keyword>
<reference evidence="2" key="1">
    <citation type="submission" date="2022-04" db="EMBL/GenBank/DDBJ databases">
        <title>Complete genome of Methanoplanus endosymbiosus DSM 3599.</title>
        <authorList>
            <person name="Chen S.-C."/>
            <person name="You Y.-T."/>
            <person name="Zhou Y.-Z."/>
            <person name="Lai M.-C."/>
        </authorList>
    </citation>
    <scope>NUCLEOTIDE SEQUENCE</scope>
    <source>
        <strain evidence="2">DSM 3599</strain>
    </source>
</reference>
<sequence length="115" mass="12854">MTINVQNIIGENCITLEDGEKVYRLILSALNNNQNAELDFTGVRIYSSPFFNGAVAKLLGSFTPEELNARVKFAGLTKHGDQVLRRVIQNARKYYSNDKFRSAVNKVAAEHSESC</sequence>
<dbReference type="Proteomes" id="UP001060368">
    <property type="component" value="Chromosome"/>
</dbReference>